<proteinExistence type="predicted"/>
<evidence type="ECO:0000256" key="2">
    <source>
        <dbReference type="PIRSR" id="PIRSR038925-1"/>
    </source>
</evidence>
<dbReference type="AlphaFoldDB" id="A0A2V1GPC7"/>
<keyword evidence="7" id="KW-1185">Reference proteome</keyword>
<dbReference type="Pfam" id="PF02661">
    <property type="entry name" value="Fic"/>
    <property type="match status" value="1"/>
</dbReference>
<accession>A0A2V1GPC7</accession>
<dbReference type="GO" id="GO:0000287">
    <property type="term" value="F:magnesium ion binding"/>
    <property type="evidence" value="ECO:0007669"/>
    <property type="project" value="UniProtKB-UniRule"/>
</dbReference>
<reference evidence="6 7" key="1">
    <citation type="submission" date="2018-04" db="EMBL/GenBank/DDBJ databases">
        <title>Thalassorhabdus spongiae gen. nov., sp. nov., isolated from a marine sponge in South-West Iceland.</title>
        <authorList>
            <person name="Knobloch S."/>
            <person name="Daussin A."/>
            <person name="Johannsson R."/>
            <person name="Marteinsson V.T."/>
        </authorList>
    </citation>
    <scope>NUCLEOTIDE SEQUENCE [LARGE SCALE GENOMIC DNA]</scope>
    <source>
        <strain evidence="6 7">Hp12</strain>
    </source>
</reference>
<feature type="binding site" evidence="2">
    <location>
        <position position="207"/>
    </location>
    <ligand>
        <name>ATP</name>
        <dbReference type="ChEBI" id="CHEBI:30616"/>
    </ligand>
</feature>
<feature type="binding site" evidence="2">
    <location>
        <position position="79"/>
    </location>
    <ligand>
        <name>ATP</name>
        <dbReference type="ChEBI" id="CHEBI:30616"/>
    </ligand>
</feature>
<dbReference type="EMBL" id="QDDL01000012">
    <property type="protein sequence ID" value="PVZ64487.1"/>
    <property type="molecule type" value="Genomic_DNA"/>
</dbReference>
<dbReference type="InterPro" id="IPR036597">
    <property type="entry name" value="Fido-like_dom_sf"/>
</dbReference>
<dbReference type="InterPro" id="IPR048770">
    <property type="entry name" value="SoFic-like_C"/>
</dbReference>
<evidence type="ECO:0000256" key="3">
    <source>
        <dbReference type="PIRSR" id="PIRSR640198-1"/>
    </source>
</evidence>
<dbReference type="RefSeq" id="WP_116688791.1">
    <property type="nucleotide sequence ID" value="NZ_CAWNYD010000012.1"/>
</dbReference>
<dbReference type="InterPro" id="IPR040198">
    <property type="entry name" value="Fido_containing"/>
</dbReference>
<evidence type="ECO:0000313" key="7">
    <source>
        <dbReference type="Proteomes" id="UP000244906"/>
    </source>
</evidence>
<keyword evidence="1" id="KW-0808">Transferase</keyword>
<protein>
    <recommendedName>
        <fullName evidence="1">Protein adenylyltransferase</fullName>
        <ecNumber evidence="1">2.7.7.108</ecNumber>
    </recommendedName>
    <alternativeName>
        <fullName evidence="1">AMPylator</fullName>
    </alternativeName>
</protein>
<dbReference type="GO" id="GO:0070733">
    <property type="term" value="F:AMPylase activity"/>
    <property type="evidence" value="ECO:0007669"/>
    <property type="project" value="UniProtKB-UniRule"/>
</dbReference>
<dbReference type="PROSITE" id="PS51459">
    <property type="entry name" value="FIDO"/>
    <property type="match status" value="1"/>
</dbReference>
<dbReference type="PIRSF" id="PIRSF038925">
    <property type="entry name" value="AMP-prot_trans"/>
    <property type="match status" value="1"/>
</dbReference>
<dbReference type="PANTHER" id="PTHR13504:SF35">
    <property type="entry name" value="PROTEIN ADENYLYLTRANSFERASE SOFIC"/>
    <property type="match status" value="1"/>
</dbReference>
<feature type="active site" evidence="3">
    <location>
        <position position="207"/>
    </location>
</feature>
<comment type="catalytic activity">
    <reaction evidence="1">
        <text>L-tyrosyl-[protein] + ATP = O-(5'-adenylyl)-L-tyrosyl-[protein] + diphosphate</text>
        <dbReference type="Rhea" id="RHEA:54288"/>
        <dbReference type="Rhea" id="RHEA-COMP:10136"/>
        <dbReference type="Rhea" id="RHEA-COMP:13846"/>
        <dbReference type="ChEBI" id="CHEBI:30616"/>
        <dbReference type="ChEBI" id="CHEBI:33019"/>
        <dbReference type="ChEBI" id="CHEBI:46858"/>
        <dbReference type="ChEBI" id="CHEBI:83624"/>
        <dbReference type="EC" id="2.7.7.108"/>
    </reaction>
</comment>
<dbReference type="Pfam" id="PF21248">
    <property type="entry name" value="SoFic-like_C"/>
    <property type="match status" value="1"/>
</dbReference>
<gene>
    <name evidence="6" type="ORF">DC094_19430</name>
</gene>
<comment type="function">
    <text evidence="1">Adenylyltransferase that mediates the addition of adenosine 5'-monophosphate (AMP) to specific residues of target proteins.</text>
</comment>
<comment type="caution">
    <text evidence="6">The sequence shown here is derived from an EMBL/GenBank/DDBJ whole genome shotgun (WGS) entry which is preliminary data.</text>
</comment>
<evidence type="ECO:0000256" key="1">
    <source>
        <dbReference type="PIRNR" id="PIRNR038925"/>
    </source>
</evidence>
<dbReference type="SUPFAM" id="SSF46785">
    <property type="entry name" value="Winged helix' DNA-binding domain"/>
    <property type="match status" value="1"/>
</dbReference>
<dbReference type="GO" id="GO:0042803">
    <property type="term" value="F:protein homodimerization activity"/>
    <property type="evidence" value="ECO:0007669"/>
    <property type="project" value="UniProtKB-UniRule"/>
</dbReference>
<comment type="catalytic activity">
    <reaction evidence="1">
        <text>L-threonyl-[protein] + ATP = 3-O-(5'-adenylyl)-L-threonyl-[protein] + diphosphate</text>
        <dbReference type="Rhea" id="RHEA:54292"/>
        <dbReference type="Rhea" id="RHEA-COMP:11060"/>
        <dbReference type="Rhea" id="RHEA-COMP:13847"/>
        <dbReference type="ChEBI" id="CHEBI:30013"/>
        <dbReference type="ChEBI" id="CHEBI:30616"/>
        <dbReference type="ChEBI" id="CHEBI:33019"/>
        <dbReference type="ChEBI" id="CHEBI:138113"/>
        <dbReference type="EC" id="2.7.7.108"/>
    </reaction>
</comment>
<sequence length="374" mass="42614">MYRYLLLSIYWREKPVSCHPTELPLANENQLESIPVLKKLAATHRRLAELKGVAGSIPNENILISTLTLQEAKDSSEVENIVTTHDELFRSNASSNPYNAAVKEVSCYAKALNYAFDRVRKSELLRLQDILDIQQSMESNNAGLRKLPGTELKNAVTGEVVYTPPQNAEAVSTLMSNLVAYINDDALSDNDPLIKMAVIHFQFESIHPFYDGNGRTGRIINILYLVLQGLLDLPILYLSRYIIKHKSDYYNCLQAVRDKSEWESWLLFMLTAIEETALETALLVKRISGLMLDMKHRLRSELPKIYSQDLLNNIFCHPYTKIDYLENDLSVSRVTATRYLNLLCEKGFLQKNKEGKSNYYINTELVQLLADAGE</sequence>
<dbReference type="OrthoDB" id="9807853at2"/>
<keyword evidence="1" id="KW-0548">Nucleotidyltransferase</keyword>
<comment type="subunit">
    <text evidence="1">Homodimer.</text>
</comment>
<dbReference type="EC" id="2.7.7.108" evidence="1"/>
<feature type="binding site" evidence="4">
    <location>
        <begin position="249"/>
        <end position="250"/>
    </location>
    <ligand>
        <name>ATP</name>
        <dbReference type="ChEBI" id="CHEBI:30616"/>
    </ligand>
</feature>
<dbReference type="InterPro" id="IPR003812">
    <property type="entry name" value="Fido"/>
</dbReference>
<dbReference type="InterPro" id="IPR026287">
    <property type="entry name" value="SoFic-like"/>
</dbReference>
<evidence type="ECO:0000313" key="6">
    <source>
        <dbReference type="EMBL" id="PVZ64487.1"/>
    </source>
</evidence>
<dbReference type="InterPro" id="IPR036390">
    <property type="entry name" value="WH_DNA-bd_sf"/>
</dbReference>
<organism evidence="6 7">
    <name type="scientific">Pelagibaculum spongiae</name>
    <dbReference type="NCBI Taxonomy" id="2080658"/>
    <lineage>
        <taxon>Bacteria</taxon>
        <taxon>Pseudomonadati</taxon>
        <taxon>Pseudomonadota</taxon>
        <taxon>Gammaproteobacteria</taxon>
        <taxon>Oceanospirillales</taxon>
        <taxon>Pelagibaculum</taxon>
    </lineage>
</organism>
<dbReference type="SUPFAM" id="SSF140931">
    <property type="entry name" value="Fic-like"/>
    <property type="match status" value="1"/>
</dbReference>
<keyword evidence="1 2" id="KW-0067">ATP-binding</keyword>
<dbReference type="Pfam" id="PF13784">
    <property type="entry name" value="Fic_N"/>
    <property type="match status" value="1"/>
</dbReference>
<feature type="domain" description="Fido" evidence="5">
    <location>
        <begin position="125"/>
        <end position="271"/>
    </location>
</feature>
<dbReference type="Gene3D" id="1.10.3290.10">
    <property type="entry name" value="Fido-like domain"/>
    <property type="match status" value="1"/>
</dbReference>
<evidence type="ECO:0000256" key="4">
    <source>
        <dbReference type="PIRSR" id="PIRSR640198-2"/>
    </source>
</evidence>
<name>A0A2V1GPC7_9GAMM</name>
<keyword evidence="1 2" id="KW-0547">Nucleotide-binding</keyword>
<dbReference type="Proteomes" id="UP000244906">
    <property type="component" value="Unassembled WGS sequence"/>
</dbReference>
<feature type="binding site" evidence="2">
    <location>
        <position position="249"/>
    </location>
    <ligand>
        <name>ATP</name>
        <dbReference type="ChEBI" id="CHEBI:30616"/>
    </ligand>
</feature>
<feature type="binding site" evidence="2">
    <location>
        <begin position="212"/>
        <end position="218"/>
    </location>
    <ligand>
        <name>ATP</name>
        <dbReference type="ChEBI" id="CHEBI:30616"/>
    </ligand>
</feature>
<dbReference type="GO" id="GO:0005524">
    <property type="term" value="F:ATP binding"/>
    <property type="evidence" value="ECO:0007669"/>
    <property type="project" value="UniProtKB-UniRule"/>
</dbReference>
<dbReference type="InterPro" id="IPR025758">
    <property type="entry name" value="Fic/DOC_N"/>
</dbReference>
<dbReference type="PANTHER" id="PTHR13504">
    <property type="entry name" value="FIDO DOMAIN-CONTAINING PROTEIN DDB_G0283145"/>
    <property type="match status" value="1"/>
</dbReference>
<evidence type="ECO:0000259" key="5">
    <source>
        <dbReference type="PROSITE" id="PS51459"/>
    </source>
</evidence>
<feature type="binding site" evidence="4">
    <location>
        <begin position="211"/>
        <end position="218"/>
    </location>
    <ligand>
        <name>ATP</name>
        <dbReference type="ChEBI" id="CHEBI:30616"/>
    </ligand>
</feature>